<dbReference type="Proteomes" id="UP000185604">
    <property type="component" value="Unassembled WGS sequence"/>
</dbReference>
<dbReference type="AlphaFoldDB" id="A0A7Z0WVJ7"/>
<comment type="caution">
    <text evidence="1">The sequence shown here is derived from an EMBL/GenBank/DDBJ whole genome shotgun (WGS) entry which is preliminary data.</text>
</comment>
<organism evidence="1 3">
    <name type="scientific">Bacillus paralicheniformis</name>
    <dbReference type="NCBI Taxonomy" id="1648923"/>
    <lineage>
        <taxon>Bacteria</taxon>
        <taxon>Bacillati</taxon>
        <taxon>Bacillota</taxon>
        <taxon>Bacilli</taxon>
        <taxon>Bacillales</taxon>
        <taxon>Bacillaceae</taxon>
        <taxon>Bacillus</taxon>
    </lineage>
</organism>
<dbReference type="EMBL" id="LKPO01000026">
    <property type="protein sequence ID" value="OLF87957.1"/>
    <property type="molecule type" value="Genomic_DNA"/>
</dbReference>
<protein>
    <submittedName>
        <fullName evidence="1">Uncharacterized protein</fullName>
    </submittedName>
</protein>
<dbReference type="Proteomes" id="UP000429980">
    <property type="component" value="Unassembled WGS sequence"/>
</dbReference>
<proteinExistence type="predicted"/>
<gene>
    <name evidence="1" type="ORF">B4121_4409</name>
    <name evidence="2" type="ORF">CHCC15381_4793</name>
</gene>
<dbReference type="EMBL" id="NILF01000021">
    <property type="protein sequence ID" value="TWL42185.1"/>
    <property type="molecule type" value="Genomic_DNA"/>
</dbReference>
<sequence>MWLVADKRRGGFCEIGGKSFSILSIAVMLTIKKIFEASVQ</sequence>
<evidence type="ECO:0000313" key="4">
    <source>
        <dbReference type="Proteomes" id="UP000429980"/>
    </source>
</evidence>
<accession>A0A7Z0WVJ7</accession>
<name>A0A7Z0WVJ7_9BACI</name>
<evidence type="ECO:0000313" key="3">
    <source>
        <dbReference type="Proteomes" id="UP000185604"/>
    </source>
</evidence>
<keyword evidence="4" id="KW-1185">Reference proteome</keyword>
<evidence type="ECO:0000313" key="2">
    <source>
        <dbReference type="EMBL" id="TWL42185.1"/>
    </source>
</evidence>
<reference evidence="1 3" key="1">
    <citation type="journal article" date="2016" name="Front. Microbiol.">
        <title>High-Level Heat Resistance of Spores of Bacillus amyloliquefaciens and Bacillus licheniformis Results from the Presence of a spoVA Operon in a Tn1546 Transposon.</title>
        <authorList>
            <person name="Berendsen E.M."/>
            <person name="Koning R.A."/>
            <person name="Boekhorst J."/>
            <person name="de Jong A."/>
            <person name="Kuipers O.P."/>
            <person name="Wells-Bennik M.H."/>
        </authorList>
    </citation>
    <scope>NUCLEOTIDE SEQUENCE [LARGE SCALE GENOMIC DNA]</scope>
    <source>
        <strain evidence="1 3">B4121</strain>
    </source>
</reference>
<reference evidence="2 4" key="2">
    <citation type="submission" date="2019-06" db="EMBL/GenBank/DDBJ databases">
        <title>Genome sequence analysis of &gt;100 Bacillus licheniformis strains suggests intrinsic resistance to this species.</title>
        <authorList>
            <person name="Wels M."/>
            <person name="Siezen R.J."/>
            <person name="Johansen E."/>
            <person name="Stuer-Lauridsen B."/>
            <person name="Bjerre K."/>
            <person name="Nielsen B.K.K."/>
        </authorList>
    </citation>
    <scope>NUCLEOTIDE SEQUENCE [LARGE SCALE GENOMIC DNA]</scope>
    <source>
        <strain evidence="2 4">BAC-15381</strain>
    </source>
</reference>
<evidence type="ECO:0000313" key="1">
    <source>
        <dbReference type="EMBL" id="OLF87957.1"/>
    </source>
</evidence>